<dbReference type="PROSITE" id="PS50837">
    <property type="entry name" value="NACHT"/>
    <property type="match status" value="1"/>
</dbReference>
<dbReference type="InterPro" id="IPR027417">
    <property type="entry name" value="P-loop_NTPase"/>
</dbReference>
<dbReference type="Pfam" id="PF05729">
    <property type="entry name" value="NACHT"/>
    <property type="match status" value="2"/>
</dbReference>
<dbReference type="EMBL" id="KB295454">
    <property type="protein sequence ID" value="ELU13150.1"/>
    <property type="molecule type" value="Genomic_DNA"/>
</dbReference>
<sequence length="1126" mass="130773">MSLIIVLQEYAVKEMQEKHNDRNVTVQVNVYNSHEPALQHMQTISNNQTLTHCDRSQKLALQYIQTEPNNHTLTHRDRSQEPALPHMQTELNIQTLIHHDRNQEPPLQNKQTVLNIQTLIQRDRSQEPALQHEQTEPKNQTPTQRDRSQEPALQHEQTEPKNQTPTQRDRSQEPALQHEQTEPKNQTPTQRDRSQESLLQHMQTEPNNQTLTQLDRSQEPALQHMQTEPNIQTLTHRDRSQEPAMQHMQTEPNNKTPTQRDRSRVSNRNLERFQRDLKTRYIGLSNGTGTWLGETPVELHENFVQVRLKSSRLNKAISHDEIFDSQRIMVVGRQGYGKSALCQQLAYLWATGEYHETQGLHSFKLVFYLAANDLRGFESISDAIMSLFVRNSTVDKVREILESNRVLFIVDSCPVAITDLPILQEPELQHMQTEPNIQTLTHHDRNQEPALQHMQTEPNNKTPTQRDRNQEPALQHMQTEPNIQTLTHHDRNQEPALQHMQTEPNNKTPTQRDRNQEPALQHMQTEPNIQTLTHHDRNQEPALQHMQTEPNIQTLTHHDRNQEPALQPMPTEPNNQTLTHCDRNQEPALQHMQTEPNIQTLTHRDRSQEPAMQHMQTEPNNKTPTQRDRSRVSNRNLERFQRDLKTRYIGLSNGTGTWLGETPVELHENFVQVRLKSSRLNKAISHDEIFDSQRIMVVGRQGYGKSALCQQLAYLWATGEYHETQGLHSFKLVFYLAANDLRGFESISDAIMSLFVRNSTVDKVREILESNRVLFIVDSCPVAITDLPILQGLLKRKFLKNAALLLTSDFAENIQEFVSFFDSHLTLERFTREQIIEYTEKFSDNNNLTLSKFVFDYCCNPLYLALLCHLSVIGNSWQFSTMRIEMCKDVLLIKLPNIDDRNMRYLEIDSHDMNGEDMKFFVHLLKLDKLVSLRLNGEMHTANLRQALTYSFSRMKSLTRLYIKNWGVQEQFALDEIFEATRPLQLQKFYLESIRLNRSNVRNLCRSMRGWESLRELVLVGLTFENSWFIDVADSLFSVCSRRPSSLIRDILNATQGCGKLEILHLKNLGIGDNLLLSLCELLTSLTTLKKLNIDADLQPEDVDQLTRCIKERPTSIKLNGNNLNA</sequence>
<feature type="region of interest" description="Disordered" evidence="3">
    <location>
        <begin position="590"/>
        <end position="639"/>
    </location>
</feature>
<keyword evidence="1" id="KW-0547">Nucleotide-binding</keyword>
<dbReference type="InterPro" id="IPR007111">
    <property type="entry name" value="NACHT_NTPase"/>
</dbReference>
<dbReference type="InterPro" id="IPR032675">
    <property type="entry name" value="LRR_dom_sf"/>
</dbReference>
<dbReference type="SUPFAM" id="SSF52540">
    <property type="entry name" value="P-loop containing nucleoside triphosphate hydrolases"/>
    <property type="match status" value="2"/>
</dbReference>
<keyword evidence="7" id="KW-1185">Reference proteome</keyword>
<dbReference type="Gene3D" id="3.80.10.10">
    <property type="entry name" value="Ribonuclease Inhibitor"/>
    <property type="match status" value="1"/>
</dbReference>
<feature type="compositionally biased region" description="Polar residues" evidence="3">
    <location>
        <begin position="614"/>
        <end position="624"/>
    </location>
</feature>
<dbReference type="PANTHER" id="PTHR46844:SF1">
    <property type="entry name" value="SLR5058 PROTEIN"/>
    <property type="match status" value="1"/>
</dbReference>
<dbReference type="OrthoDB" id="9635126at2759"/>
<dbReference type="EMBL" id="AMQN01005229">
    <property type="status" value="NOT_ANNOTATED_CDS"/>
    <property type="molecule type" value="Genomic_DNA"/>
</dbReference>
<feature type="region of interest" description="Disordered" evidence="3">
    <location>
        <begin position="124"/>
        <end position="197"/>
    </location>
</feature>
<dbReference type="SUPFAM" id="SSF52047">
    <property type="entry name" value="RNI-like"/>
    <property type="match status" value="1"/>
</dbReference>
<dbReference type="AlphaFoldDB" id="R7VBU0"/>
<feature type="compositionally biased region" description="Polar residues" evidence="3">
    <location>
        <begin position="591"/>
        <end position="601"/>
    </location>
</feature>
<evidence type="ECO:0000313" key="7">
    <source>
        <dbReference type="Proteomes" id="UP000014760"/>
    </source>
</evidence>
<feature type="domain" description="NACHT" evidence="4">
    <location>
        <begin position="693"/>
        <end position="808"/>
    </location>
</feature>
<feature type="region of interest" description="Disordered" evidence="3">
    <location>
        <begin position="450"/>
        <end position="484"/>
    </location>
</feature>
<evidence type="ECO:0000313" key="5">
    <source>
        <dbReference type="EMBL" id="ELU13150.1"/>
    </source>
</evidence>
<name>R7VBU0_CAPTE</name>
<reference evidence="7" key="1">
    <citation type="submission" date="2012-12" db="EMBL/GenBank/DDBJ databases">
        <authorList>
            <person name="Hellsten U."/>
            <person name="Grimwood J."/>
            <person name="Chapman J.A."/>
            <person name="Shapiro H."/>
            <person name="Aerts A."/>
            <person name="Otillar R.P."/>
            <person name="Terry A.Y."/>
            <person name="Boore J.L."/>
            <person name="Simakov O."/>
            <person name="Marletaz F."/>
            <person name="Cho S.-J."/>
            <person name="Edsinger-Gonzales E."/>
            <person name="Havlak P."/>
            <person name="Kuo D.-H."/>
            <person name="Larsson T."/>
            <person name="Lv J."/>
            <person name="Arendt D."/>
            <person name="Savage R."/>
            <person name="Osoegawa K."/>
            <person name="de Jong P."/>
            <person name="Lindberg D.R."/>
            <person name="Seaver E.C."/>
            <person name="Weisblat D.A."/>
            <person name="Putnam N.H."/>
            <person name="Grigoriev I.V."/>
            <person name="Rokhsar D.S."/>
        </authorList>
    </citation>
    <scope>NUCLEOTIDE SEQUENCE</scope>
    <source>
        <strain evidence="7">I ESC-2004</strain>
    </source>
</reference>
<dbReference type="InterPro" id="IPR003593">
    <property type="entry name" value="AAA+_ATPase"/>
</dbReference>
<keyword evidence="2" id="KW-0067">ATP-binding</keyword>
<dbReference type="EnsemblMetazoa" id="CapteT202591">
    <property type="protein sequence ID" value="CapteP202591"/>
    <property type="gene ID" value="CapteG202591"/>
</dbReference>
<gene>
    <name evidence="5" type="ORF">CAPTEDRAFT_202591</name>
</gene>
<accession>R7VBU0</accession>
<feature type="compositionally biased region" description="Polar residues" evidence="3">
    <location>
        <begin position="247"/>
        <end position="257"/>
    </location>
</feature>
<evidence type="ECO:0000259" key="4">
    <source>
        <dbReference type="PROSITE" id="PS50837"/>
    </source>
</evidence>
<feature type="region of interest" description="Disordered" evidence="3">
    <location>
        <begin position="218"/>
        <end position="272"/>
    </location>
</feature>
<dbReference type="SMART" id="SM00382">
    <property type="entry name" value="AAA"/>
    <property type="match status" value="2"/>
</dbReference>
<feature type="region of interest" description="Disordered" evidence="3">
    <location>
        <begin position="496"/>
        <end position="529"/>
    </location>
</feature>
<dbReference type="STRING" id="283909.R7VBU0"/>
<dbReference type="EMBL" id="AMQN01005228">
    <property type="status" value="NOT_ANNOTATED_CDS"/>
    <property type="molecule type" value="Genomic_DNA"/>
</dbReference>
<feature type="compositionally biased region" description="Basic and acidic residues" evidence="3">
    <location>
        <begin position="625"/>
        <end position="639"/>
    </location>
</feature>
<protein>
    <recommendedName>
        <fullName evidence="4">NACHT domain-containing protein</fullName>
    </recommendedName>
</protein>
<evidence type="ECO:0000256" key="2">
    <source>
        <dbReference type="ARBA" id="ARBA00022840"/>
    </source>
</evidence>
<organism evidence="5">
    <name type="scientific">Capitella teleta</name>
    <name type="common">Polychaete worm</name>
    <dbReference type="NCBI Taxonomy" id="283909"/>
    <lineage>
        <taxon>Eukaryota</taxon>
        <taxon>Metazoa</taxon>
        <taxon>Spiralia</taxon>
        <taxon>Lophotrochozoa</taxon>
        <taxon>Annelida</taxon>
        <taxon>Polychaeta</taxon>
        <taxon>Sedentaria</taxon>
        <taxon>Scolecida</taxon>
        <taxon>Capitellidae</taxon>
        <taxon>Capitella</taxon>
    </lineage>
</organism>
<reference evidence="6" key="3">
    <citation type="submission" date="2015-06" db="UniProtKB">
        <authorList>
            <consortium name="EnsemblMetazoa"/>
        </authorList>
    </citation>
    <scope>IDENTIFICATION</scope>
</reference>
<dbReference type="HOGENOM" id="CLU_279688_0_0_1"/>
<evidence type="ECO:0000256" key="1">
    <source>
        <dbReference type="ARBA" id="ARBA00022741"/>
    </source>
</evidence>
<feature type="compositionally biased region" description="Polar residues" evidence="3">
    <location>
        <begin position="499"/>
        <end position="509"/>
    </location>
</feature>
<feature type="compositionally biased region" description="Basic and acidic residues" evidence="3">
    <location>
        <begin position="258"/>
        <end position="272"/>
    </location>
</feature>
<dbReference type="GO" id="GO:0005524">
    <property type="term" value="F:ATP binding"/>
    <property type="evidence" value="ECO:0007669"/>
    <property type="project" value="UniProtKB-KW"/>
</dbReference>
<reference evidence="5 7" key="2">
    <citation type="journal article" date="2013" name="Nature">
        <title>Insights into bilaterian evolution from three spiralian genomes.</title>
        <authorList>
            <person name="Simakov O."/>
            <person name="Marletaz F."/>
            <person name="Cho S.J."/>
            <person name="Edsinger-Gonzales E."/>
            <person name="Havlak P."/>
            <person name="Hellsten U."/>
            <person name="Kuo D.H."/>
            <person name="Larsson T."/>
            <person name="Lv J."/>
            <person name="Arendt D."/>
            <person name="Savage R."/>
            <person name="Osoegawa K."/>
            <person name="de Jong P."/>
            <person name="Grimwood J."/>
            <person name="Chapman J.A."/>
            <person name="Shapiro H."/>
            <person name="Aerts A."/>
            <person name="Otillar R.P."/>
            <person name="Terry A.Y."/>
            <person name="Boore J.L."/>
            <person name="Grigoriev I.V."/>
            <person name="Lindberg D.R."/>
            <person name="Seaver E.C."/>
            <person name="Weisblat D.A."/>
            <person name="Putnam N.H."/>
            <person name="Rokhsar D.S."/>
        </authorList>
    </citation>
    <scope>NUCLEOTIDE SEQUENCE</scope>
    <source>
        <strain evidence="5 7">I ESC-2004</strain>
    </source>
</reference>
<feature type="compositionally biased region" description="Polar residues" evidence="3">
    <location>
        <begin position="453"/>
        <end position="463"/>
    </location>
</feature>
<proteinExistence type="predicted"/>
<dbReference type="PANTHER" id="PTHR46844">
    <property type="entry name" value="SLR5058 PROTEIN"/>
    <property type="match status" value="1"/>
</dbReference>
<evidence type="ECO:0000256" key="3">
    <source>
        <dbReference type="SAM" id="MobiDB-lite"/>
    </source>
</evidence>
<evidence type="ECO:0000313" key="6">
    <source>
        <dbReference type="EnsemblMetazoa" id="CapteP202591"/>
    </source>
</evidence>
<dbReference type="Gene3D" id="3.40.50.300">
    <property type="entry name" value="P-loop containing nucleotide triphosphate hydrolases"/>
    <property type="match status" value="2"/>
</dbReference>
<dbReference type="Proteomes" id="UP000014760">
    <property type="component" value="Unassembled WGS sequence"/>
</dbReference>
<feature type="compositionally biased region" description="Polar residues" evidence="3">
    <location>
        <begin position="224"/>
        <end position="234"/>
    </location>
</feature>